<comment type="similarity">
    <text evidence="3 7">Belongs to the IspD/TarI cytidylyltransferase family. IspD subfamily.</text>
</comment>
<comment type="catalytic activity">
    <reaction evidence="1 7">
        <text>2-C-methyl-D-erythritol 4-phosphate + CTP + H(+) = 4-CDP-2-C-methyl-D-erythritol + diphosphate</text>
        <dbReference type="Rhea" id="RHEA:13429"/>
        <dbReference type="ChEBI" id="CHEBI:15378"/>
        <dbReference type="ChEBI" id="CHEBI:33019"/>
        <dbReference type="ChEBI" id="CHEBI:37563"/>
        <dbReference type="ChEBI" id="CHEBI:57823"/>
        <dbReference type="ChEBI" id="CHEBI:58262"/>
        <dbReference type="EC" id="2.7.7.60"/>
    </reaction>
</comment>
<accession>A0A9E9LZ37</accession>
<evidence type="ECO:0000256" key="3">
    <source>
        <dbReference type="ARBA" id="ARBA00009789"/>
    </source>
</evidence>
<evidence type="ECO:0000313" key="8">
    <source>
        <dbReference type="EMBL" id="WAW10315.1"/>
    </source>
</evidence>
<dbReference type="InterPro" id="IPR034683">
    <property type="entry name" value="IspD/TarI"/>
</dbReference>
<feature type="site" description="Transition state stabilizer" evidence="7">
    <location>
        <position position="25"/>
    </location>
</feature>
<reference evidence="8" key="1">
    <citation type="journal article" date="2022" name="Front. Microbiol.">
        <title>New perspectives on an old grouping: The genomic and phenotypic variability of Oxalobacter formigenes and the implications for calcium oxalate stone prevention.</title>
        <authorList>
            <person name="Chmiel J.A."/>
            <person name="Carr C."/>
            <person name="Stuivenberg G.A."/>
            <person name="Venema R."/>
            <person name="Chanyi R.M."/>
            <person name="Al K.F."/>
            <person name="Giguere D."/>
            <person name="Say H."/>
            <person name="Akouris P.P."/>
            <person name="Dominguez Romero S.A."/>
            <person name="Kwong A."/>
            <person name="Tai V."/>
            <person name="Koval S.F."/>
            <person name="Razvi H."/>
            <person name="Bjazevic J."/>
            <person name="Burton J.P."/>
        </authorList>
    </citation>
    <scope>NUCLEOTIDE SEQUENCE</scope>
    <source>
        <strain evidence="8">WoOx3</strain>
    </source>
</reference>
<comment type="pathway">
    <text evidence="2 7">Isoprenoid biosynthesis; isopentenyl diphosphate biosynthesis via DXP pathway; isopentenyl diphosphate from 1-deoxy-D-xylulose 5-phosphate: step 2/6.</text>
</comment>
<dbReference type="SUPFAM" id="SSF53448">
    <property type="entry name" value="Nucleotide-diphospho-sugar transferases"/>
    <property type="match status" value="1"/>
</dbReference>
<evidence type="ECO:0000313" key="9">
    <source>
        <dbReference type="Proteomes" id="UP001156215"/>
    </source>
</evidence>
<comment type="function">
    <text evidence="7">Catalyzes the formation of 4-diphosphocytidyl-2-C-methyl-D-erythritol from CTP and 2-C-methyl-D-erythritol 4-phosphate (MEP).</text>
</comment>
<dbReference type="FunFam" id="3.90.550.10:FF:000003">
    <property type="entry name" value="2-C-methyl-D-erythritol 4-phosphate cytidylyltransferase"/>
    <property type="match status" value="1"/>
</dbReference>
<name>A0A9E9LZ37_9BURK</name>
<dbReference type="PANTHER" id="PTHR32125">
    <property type="entry name" value="2-C-METHYL-D-ERYTHRITOL 4-PHOSPHATE CYTIDYLYLTRANSFERASE, CHLOROPLASTIC"/>
    <property type="match status" value="1"/>
</dbReference>
<organism evidence="8 9">
    <name type="scientific">Oxalobacter vibrioformis</name>
    <dbReference type="NCBI Taxonomy" id="933080"/>
    <lineage>
        <taxon>Bacteria</taxon>
        <taxon>Pseudomonadati</taxon>
        <taxon>Pseudomonadota</taxon>
        <taxon>Betaproteobacteria</taxon>
        <taxon>Burkholderiales</taxon>
        <taxon>Oxalobacteraceae</taxon>
        <taxon>Oxalobacter</taxon>
    </lineage>
</organism>
<evidence type="ECO:0000256" key="4">
    <source>
        <dbReference type="ARBA" id="ARBA00022679"/>
    </source>
</evidence>
<feature type="site" description="Positions MEP for the nucleophilic attack" evidence="7">
    <location>
        <position position="221"/>
    </location>
</feature>
<feature type="site" description="Positions MEP for the nucleophilic attack" evidence="7">
    <location>
        <position position="169"/>
    </location>
</feature>
<keyword evidence="5 7" id="KW-0548">Nucleotidyltransferase</keyword>
<feature type="site" description="Transition state stabilizer" evidence="7">
    <location>
        <position position="32"/>
    </location>
</feature>
<dbReference type="Proteomes" id="UP001156215">
    <property type="component" value="Chromosome"/>
</dbReference>
<dbReference type="InterPro" id="IPR018294">
    <property type="entry name" value="ISPD_synthase_CS"/>
</dbReference>
<dbReference type="InterPro" id="IPR001228">
    <property type="entry name" value="IspD"/>
</dbReference>
<proteinExistence type="inferred from homology"/>
<dbReference type="PROSITE" id="PS01295">
    <property type="entry name" value="ISPD"/>
    <property type="match status" value="1"/>
</dbReference>
<evidence type="ECO:0000256" key="6">
    <source>
        <dbReference type="ARBA" id="ARBA00023229"/>
    </source>
</evidence>
<dbReference type="GO" id="GO:0050518">
    <property type="term" value="F:2-C-methyl-D-erythritol 4-phosphate cytidylyltransferase activity"/>
    <property type="evidence" value="ECO:0007669"/>
    <property type="project" value="UniProtKB-UniRule"/>
</dbReference>
<dbReference type="Gene3D" id="3.90.550.10">
    <property type="entry name" value="Spore Coat Polysaccharide Biosynthesis Protein SpsA, Chain A"/>
    <property type="match status" value="1"/>
</dbReference>
<dbReference type="GO" id="GO:0019288">
    <property type="term" value="P:isopentenyl diphosphate biosynthetic process, methylerythritol 4-phosphate pathway"/>
    <property type="evidence" value="ECO:0007669"/>
    <property type="project" value="UniProtKB-UniRule"/>
</dbReference>
<dbReference type="AlphaFoldDB" id="A0A9E9LZ37"/>
<evidence type="ECO:0000256" key="2">
    <source>
        <dbReference type="ARBA" id="ARBA00004787"/>
    </source>
</evidence>
<dbReference type="CDD" id="cd02516">
    <property type="entry name" value="CDP-ME_synthetase"/>
    <property type="match status" value="1"/>
</dbReference>
<keyword evidence="6 7" id="KW-0414">Isoprene biosynthesis</keyword>
<dbReference type="Pfam" id="PF01128">
    <property type="entry name" value="IspD"/>
    <property type="match status" value="1"/>
</dbReference>
<dbReference type="InterPro" id="IPR050088">
    <property type="entry name" value="IspD/TarI_cytidylyltransf_bact"/>
</dbReference>
<evidence type="ECO:0000256" key="1">
    <source>
        <dbReference type="ARBA" id="ARBA00001282"/>
    </source>
</evidence>
<dbReference type="HAMAP" id="MF_00108">
    <property type="entry name" value="IspD"/>
    <property type="match status" value="1"/>
</dbReference>
<dbReference type="KEGG" id="ovb:NB640_01215"/>
<sequence>MPDKQAASNASRYYVLIPAAGVGQRMGVPIPKQYLQLAGKPVLQHVIEVFSACPEIEHVYVVLSLTDAWIDEYIVSKKINSRTNKVTFLRCGGETRRDSVLNGLEAISSRLSLKDWILVHDAARPGLTPELVKYLVDEVGDHPVGGILALPVVDTVKRIDKSRVETISREGLWLAQTPQMFRYGALVQAIQQNPDVTDDAGAIEAMGFMPKLVEGHLSNSKITRPADMSLVEMFLKARAARKRARKNRTDKKQGKS</sequence>
<gene>
    <name evidence="7 8" type="primary">ispD</name>
    <name evidence="8" type="ORF">NB640_01215</name>
</gene>
<dbReference type="InterPro" id="IPR029044">
    <property type="entry name" value="Nucleotide-diphossugar_trans"/>
</dbReference>
<dbReference type="EMBL" id="CP098242">
    <property type="protein sequence ID" value="WAW10315.1"/>
    <property type="molecule type" value="Genomic_DNA"/>
</dbReference>
<dbReference type="EC" id="2.7.7.60" evidence="7"/>
<evidence type="ECO:0000256" key="7">
    <source>
        <dbReference type="HAMAP-Rule" id="MF_00108"/>
    </source>
</evidence>
<evidence type="ECO:0000256" key="5">
    <source>
        <dbReference type="ARBA" id="ARBA00022695"/>
    </source>
</evidence>
<protein>
    <recommendedName>
        <fullName evidence="7">2-C-methyl-D-erythritol 4-phosphate cytidylyltransferase</fullName>
        <ecNumber evidence="7">2.7.7.60</ecNumber>
    </recommendedName>
    <alternativeName>
        <fullName evidence="7">4-diphosphocytidyl-2C-methyl-D-erythritol synthase</fullName>
    </alternativeName>
    <alternativeName>
        <fullName evidence="7">MEP cytidylyltransferase</fullName>
        <shortName evidence="7">MCT</shortName>
    </alternativeName>
</protein>
<dbReference type="PANTHER" id="PTHR32125:SF4">
    <property type="entry name" value="2-C-METHYL-D-ERYTHRITOL 4-PHOSPHATE CYTIDYLYLTRANSFERASE, CHLOROPLASTIC"/>
    <property type="match status" value="1"/>
</dbReference>
<keyword evidence="4 7" id="KW-0808">Transferase</keyword>
<keyword evidence="9" id="KW-1185">Reference proteome</keyword>
<dbReference type="RefSeq" id="WP_269309325.1">
    <property type="nucleotide sequence ID" value="NZ_CP098242.1"/>
</dbReference>
<dbReference type="NCBIfam" id="TIGR00453">
    <property type="entry name" value="ispD"/>
    <property type="match status" value="1"/>
</dbReference>